<feature type="binding site" evidence="7">
    <location>
        <position position="249"/>
    </location>
    <ligand>
        <name>FAD</name>
        <dbReference type="ChEBI" id="CHEBI:57692"/>
    </ligand>
</feature>
<comment type="cofactor">
    <cofactor evidence="1 5 6 7">
        <name>FAD</name>
        <dbReference type="ChEBI" id="CHEBI:57692"/>
    </cofactor>
</comment>
<dbReference type="RefSeq" id="WP_176621788.1">
    <property type="nucleotide sequence ID" value="NZ_JABXXQ010000010.1"/>
</dbReference>
<sequence>MHLLARLRDLVGRRHVLTSASATRRFRRGYRTGEGRVLAVVRPGTLLEQFLAFEAIIAAGRIVIVQAANTGLTGGSTPDGDDYDRDVVIISTLRLDTIHLLGDGEQVVCLPGATLHALEARLARVGRQPHSVIGSSCIGASVVGGVCNNSGGALIRRGPAYTQCALFAQVTSDGRVVLVNHLGLRLGNTPQEILSRLEAGQFGPDETEHDPARACSDRSYGETVRHIDADTPARFNADTGRLFEAAGSAGRVMVLAVRLDSFPRDAQLADFYIGSNDPAELTAIRRHILGSFTDLPVQGEYLHRDAFDIAERYGKDVFLAIRRLGTKRLPTFFAAKARFDALCERLHLSTALSDRLLQTIADLAPRHLPARMYAFRDRYEHHLLLRMADGGIAEAEAYLGRIFPSASGDWFRCTGDEGAKAFLHRFAAAGAAVRYRQLHPRTVADIVALDVALPRNTRAWFETLPPAITERLLHRLYYGHFFCHVFHQDYVVRSGADPLAIEHEMWALLDARGAEYPAEHNVGHLYPAKPALAAHYRALDPCNCLNPGIGQTSRKPGWR</sequence>
<dbReference type="NCBIfam" id="NF008387">
    <property type="entry name" value="PRK11183.1"/>
    <property type="match status" value="1"/>
</dbReference>
<gene>
    <name evidence="5 10" type="primary">dld</name>
    <name evidence="9" type="ORF">FHR90_000173</name>
    <name evidence="10" type="ORF">HUK83_01680</name>
</gene>
<dbReference type="PROSITE" id="PS51387">
    <property type="entry name" value="FAD_PCMH"/>
    <property type="match status" value="1"/>
</dbReference>
<evidence type="ECO:0000256" key="6">
    <source>
        <dbReference type="PIRNR" id="PIRNR000101"/>
    </source>
</evidence>
<dbReference type="Pfam" id="PF01565">
    <property type="entry name" value="FAD_binding_4"/>
    <property type="match status" value="1"/>
</dbReference>
<feature type="domain" description="FAD-binding PCMH-type" evidence="8">
    <location>
        <begin position="33"/>
        <end position="264"/>
    </location>
</feature>
<dbReference type="GO" id="GO:0006089">
    <property type="term" value="P:lactate metabolic process"/>
    <property type="evidence" value="ECO:0007669"/>
    <property type="project" value="UniProtKB-UniRule"/>
</dbReference>
<dbReference type="SUPFAM" id="SSF55103">
    <property type="entry name" value="FAD-linked oxidases, C-terminal domain"/>
    <property type="match status" value="1"/>
</dbReference>
<comment type="function">
    <text evidence="5 6">Catalyzes the oxidation of D-lactate to pyruvate.</text>
</comment>
<reference evidence="10 12" key="1">
    <citation type="submission" date="2020-06" db="EMBL/GenBank/DDBJ databases">
        <title>Description of novel acetic acid bacteria.</title>
        <authorList>
            <person name="Sombolestani A."/>
        </authorList>
    </citation>
    <scope>NUCLEOTIDE SEQUENCE [LARGE SCALE GENOMIC DNA]</scope>
    <source>
        <strain evidence="10 12">LMG 26838</strain>
    </source>
</reference>
<dbReference type="Proteomes" id="UP000565205">
    <property type="component" value="Unassembled WGS sequence"/>
</dbReference>
<dbReference type="InterPro" id="IPR016167">
    <property type="entry name" value="FAD-bd_PCMH_sub1"/>
</dbReference>
<dbReference type="HAMAP" id="MF_02092">
    <property type="entry name" value="DLDH_Dld"/>
    <property type="match status" value="1"/>
</dbReference>
<feature type="binding site" evidence="5 7">
    <location>
        <begin position="67"/>
        <end position="71"/>
    </location>
    <ligand>
        <name>FAD</name>
        <dbReference type="ChEBI" id="CHEBI:57692"/>
    </ligand>
</feature>
<dbReference type="Gene3D" id="3.30.70.610">
    <property type="entry name" value="D-lactate dehydrogenase, cap domain, subdomain 1"/>
    <property type="match status" value="2"/>
</dbReference>
<evidence type="ECO:0000256" key="5">
    <source>
        <dbReference type="HAMAP-Rule" id="MF_02092"/>
    </source>
</evidence>
<keyword evidence="5 6" id="KW-0874">Quinone</keyword>
<keyword evidence="2 5" id="KW-0285">Flavoprotein</keyword>
<proteinExistence type="inferred from homology"/>
<reference evidence="9 11" key="2">
    <citation type="submission" date="2020-08" db="EMBL/GenBank/DDBJ databases">
        <title>Genomic Encyclopedia of Type Strains, Phase III (KMG-III): the genomes of soil and plant-associated and newly described type strains.</title>
        <authorList>
            <person name="Whitman W."/>
        </authorList>
    </citation>
    <scope>NUCLEOTIDE SEQUENCE [LARGE SCALE GENOMIC DNA]</scope>
    <source>
        <strain evidence="9 11">CECT 8088</strain>
    </source>
</reference>
<dbReference type="InterPro" id="IPR016166">
    <property type="entry name" value="FAD-bd_PCMH"/>
</dbReference>
<keyword evidence="5" id="KW-0997">Cell inner membrane</keyword>
<evidence type="ECO:0000256" key="7">
    <source>
        <dbReference type="PIRSR" id="PIRSR000101-1"/>
    </source>
</evidence>
<accession>A0A850NSQ9</accession>
<dbReference type="GO" id="GO:0071949">
    <property type="term" value="F:FAD binding"/>
    <property type="evidence" value="ECO:0007669"/>
    <property type="project" value="InterPro"/>
</dbReference>
<dbReference type="EC" id="1.1.5.12" evidence="5"/>
<evidence type="ECO:0000313" key="10">
    <source>
        <dbReference type="EMBL" id="NVN29057.1"/>
    </source>
</evidence>
<dbReference type="Proteomes" id="UP000557688">
    <property type="component" value="Unassembled WGS sequence"/>
</dbReference>
<keyword evidence="11" id="KW-1185">Reference proteome</keyword>
<dbReference type="GO" id="GO:0048038">
    <property type="term" value="F:quinone binding"/>
    <property type="evidence" value="ECO:0007669"/>
    <property type="project" value="UniProtKB-KW"/>
</dbReference>
<feature type="binding site" evidence="5 7">
    <location>
        <position position="141"/>
    </location>
    <ligand>
        <name>FAD</name>
        <dbReference type="ChEBI" id="CHEBI:57692"/>
    </ligand>
</feature>
<keyword evidence="4 5" id="KW-0560">Oxidoreductase</keyword>
<keyword evidence="5" id="KW-1003">Cell membrane</keyword>
<dbReference type="GO" id="GO:0022904">
    <property type="term" value="P:respiratory electron transport chain"/>
    <property type="evidence" value="ECO:0007669"/>
    <property type="project" value="InterPro"/>
</dbReference>
<dbReference type="InterPro" id="IPR036318">
    <property type="entry name" value="FAD-bd_PCMH-like_sf"/>
</dbReference>
<evidence type="ECO:0000256" key="1">
    <source>
        <dbReference type="ARBA" id="ARBA00001974"/>
    </source>
</evidence>
<feature type="binding site" evidence="5 7">
    <location>
        <position position="134"/>
    </location>
    <ligand>
        <name>FAD</name>
        <dbReference type="ChEBI" id="CHEBI:57692"/>
    </ligand>
</feature>
<keyword evidence="3 5" id="KW-0274">FAD</keyword>
<feature type="binding site" evidence="5 7">
    <location>
        <begin position="75"/>
        <end position="76"/>
    </location>
    <ligand>
        <name>FAD</name>
        <dbReference type="ChEBI" id="CHEBI:57692"/>
    </ligand>
</feature>
<comment type="caution">
    <text evidence="10">The sequence shown here is derived from an EMBL/GenBank/DDBJ whole genome shotgun (WGS) entry which is preliminary data.</text>
</comment>
<dbReference type="Pfam" id="PF09330">
    <property type="entry name" value="Lact-deh-memb"/>
    <property type="match status" value="1"/>
</dbReference>
<dbReference type="PIRSF" id="PIRSF000101">
    <property type="entry name" value="D-lactate_dh"/>
    <property type="match status" value="1"/>
</dbReference>
<evidence type="ECO:0000256" key="3">
    <source>
        <dbReference type="ARBA" id="ARBA00022827"/>
    </source>
</evidence>
<dbReference type="InterPro" id="IPR012256">
    <property type="entry name" value="D_lactate_DH"/>
</dbReference>
<dbReference type="GO" id="GO:0102029">
    <property type="term" value="F:D-lactate dehydrogenase (quinone) activity"/>
    <property type="evidence" value="ECO:0007669"/>
    <property type="project" value="UniProtKB-EC"/>
</dbReference>
<dbReference type="InterPro" id="IPR051264">
    <property type="entry name" value="FAD-oxidored/transferase_4"/>
</dbReference>
<feature type="binding site" evidence="5 7">
    <location>
        <position position="254"/>
    </location>
    <ligand>
        <name>FAD</name>
        <dbReference type="ChEBI" id="CHEBI:57692"/>
    </ligand>
</feature>
<evidence type="ECO:0000313" key="12">
    <source>
        <dbReference type="Proteomes" id="UP000565205"/>
    </source>
</evidence>
<evidence type="ECO:0000256" key="2">
    <source>
        <dbReference type="ARBA" id="ARBA00022630"/>
    </source>
</evidence>
<organism evidence="10 12">
    <name type="scientific">Endobacter medicaginis</name>
    <dbReference type="NCBI Taxonomy" id="1181271"/>
    <lineage>
        <taxon>Bacteria</taxon>
        <taxon>Pseudomonadati</taxon>
        <taxon>Pseudomonadota</taxon>
        <taxon>Alphaproteobacteria</taxon>
        <taxon>Acetobacterales</taxon>
        <taxon>Acetobacteraceae</taxon>
        <taxon>Endobacter</taxon>
    </lineage>
</organism>
<dbReference type="SUPFAM" id="SSF56176">
    <property type="entry name" value="FAD-binding/transporter-associated domain-like"/>
    <property type="match status" value="1"/>
</dbReference>
<evidence type="ECO:0000313" key="11">
    <source>
        <dbReference type="Proteomes" id="UP000557688"/>
    </source>
</evidence>
<dbReference type="PANTHER" id="PTHR43716">
    <property type="entry name" value="D-2-HYDROXYGLUTARATE DEHYDROGENASE, MITOCHONDRIAL"/>
    <property type="match status" value="1"/>
</dbReference>
<dbReference type="EMBL" id="JACHXV010000001">
    <property type="protein sequence ID" value="MBB3172367.1"/>
    <property type="molecule type" value="Genomic_DNA"/>
</dbReference>
<dbReference type="GO" id="GO:0031234">
    <property type="term" value="C:extrinsic component of cytoplasmic side of plasma membrane"/>
    <property type="evidence" value="ECO:0007669"/>
    <property type="project" value="UniProtKB-UniRule"/>
</dbReference>
<dbReference type="InterPro" id="IPR016164">
    <property type="entry name" value="FAD-linked_Oxase-like_C"/>
</dbReference>
<dbReference type="InterPro" id="IPR016169">
    <property type="entry name" value="FAD-bd_PCMH_sub2"/>
</dbReference>
<dbReference type="EMBL" id="JABXXQ010000010">
    <property type="protein sequence ID" value="NVN29057.1"/>
    <property type="molecule type" value="Genomic_DNA"/>
</dbReference>
<dbReference type="Gene3D" id="3.30.1370.20">
    <property type="entry name" value="D-lactate dehydrogenase, cap domain, subdomain 2"/>
    <property type="match status" value="1"/>
</dbReference>
<feature type="binding site" evidence="5 7">
    <location>
        <position position="151"/>
    </location>
    <ligand>
        <name>FAD</name>
        <dbReference type="ChEBI" id="CHEBI:57692"/>
    </ligand>
</feature>
<dbReference type="InterPro" id="IPR016173">
    <property type="entry name" value="D-lactate_DH_C-sub2"/>
</dbReference>
<comment type="subcellular location">
    <subcellularLocation>
        <location evidence="5">Cell inner membrane</location>
        <topology evidence="5">Peripheral membrane protein</topology>
        <orientation evidence="5">Cytoplasmic side</orientation>
    </subcellularLocation>
</comment>
<dbReference type="GO" id="GO:0055085">
    <property type="term" value="P:transmembrane transport"/>
    <property type="evidence" value="ECO:0007669"/>
    <property type="project" value="InterPro"/>
</dbReference>
<comment type="catalytic activity">
    <reaction evidence="5 6">
        <text>(R)-lactate + a quinone = a quinol + pyruvate</text>
        <dbReference type="Rhea" id="RHEA:51468"/>
        <dbReference type="ChEBI" id="CHEBI:15361"/>
        <dbReference type="ChEBI" id="CHEBI:16004"/>
        <dbReference type="ChEBI" id="CHEBI:24646"/>
        <dbReference type="ChEBI" id="CHEBI:132124"/>
        <dbReference type="EC" id="1.1.5.12"/>
    </reaction>
</comment>
<evidence type="ECO:0000313" key="9">
    <source>
        <dbReference type="EMBL" id="MBB3172367.1"/>
    </source>
</evidence>
<evidence type="ECO:0000259" key="8">
    <source>
        <dbReference type="PROSITE" id="PS51387"/>
    </source>
</evidence>
<dbReference type="Gene3D" id="3.30.465.10">
    <property type="match status" value="1"/>
</dbReference>
<comment type="similarity">
    <text evidence="5">Belongs to the quinone-dependent D-lactate dehydrogenase family.</text>
</comment>
<dbReference type="AlphaFoldDB" id="A0A850NSQ9"/>
<name>A0A850NSQ9_9PROT</name>
<dbReference type="Gene3D" id="3.30.43.10">
    <property type="entry name" value="Uridine Diphospho-n-acetylenolpyruvylglucosamine Reductase, domain 2"/>
    <property type="match status" value="1"/>
</dbReference>
<dbReference type="InterPro" id="IPR015409">
    <property type="entry name" value="Lactate_DH_C"/>
</dbReference>
<dbReference type="InterPro" id="IPR006094">
    <property type="entry name" value="Oxid_FAD_bind_N"/>
</dbReference>
<dbReference type="GO" id="GO:0004458">
    <property type="term" value="F:D-lactate dehydrogenase (cytochrome) activity"/>
    <property type="evidence" value="ECO:0007669"/>
    <property type="project" value="UniProtKB-UniRule"/>
</dbReference>
<dbReference type="PANTHER" id="PTHR43716:SF1">
    <property type="entry name" value="D-2-HYDROXYGLUTARATE DEHYDROGENASE, MITOCHONDRIAL"/>
    <property type="match status" value="1"/>
</dbReference>
<keyword evidence="5" id="KW-0472">Membrane</keyword>
<evidence type="ECO:0000256" key="4">
    <source>
        <dbReference type="ARBA" id="ARBA00023002"/>
    </source>
</evidence>
<dbReference type="InterPro" id="IPR016172">
    <property type="entry name" value="D-lactate_DH_C-sub1"/>
</dbReference>
<protein>
    <recommendedName>
        <fullName evidence="5">Quinone-dependent D-lactate dehydrogenase</fullName>
        <ecNumber evidence="5">1.1.5.12</ecNumber>
    </recommendedName>
    <alternativeName>
        <fullName evidence="5">D-lactate dehydrogenase</fullName>
        <shortName evidence="5">D-LDH</shortName>
    </alternativeName>
</protein>